<reference evidence="7" key="1">
    <citation type="journal article" date="2019" name="Int. J. Syst. Evol. Microbiol.">
        <title>The Global Catalogue of Microorganisms (GCM) 10K type strain sequencing project: providing services to taxonomists for standard genome sequencing and annotation.</title>
        <authorList>
            <consortium name="The Broad Institute Genomics Platform"/>
            <consortium name="The Broad Institute Genome Sequencing Center for Infectious Disease"/>
            <person name="Wu L."/>
            <person name="Ma J."/>
        </authorList>
    </citation>
    <scope>NUCLEOTIDE SEQUENCE [LARGE SCALE GENOMIC DNA]</scope>
    <source>
        <strain evidence="7">KCTC 23984</strain>
    </source>
</reference>
<dbReference type="Proteomes" id="UP001597641">
    <property type="component" value="Unassembled WGS sequence"/>
</dbReference>
<dbReference type="SUPFAM" id="SSF50998">
    <property type="entry name" value="Quinoprotein alcohol dehydrogenase-like"/>
    <property type="match status" value="1"/>
</dbReference>
<protein>
    <recommendedName>
        <fullName evidence="2">histidine kinase</fullName>
        <ecNumber evidence="2">2.7.13.3</ecNumber>
    </recommendedName>
</protein>
<dbReference type="EMBL" id="JBHUOX010000002">
    <property type="protein sequence ID" value="MFD2999511.1"/>
    <property type="molecule type" value="Genomic_DNA"/>
</dbReference>
<dbReference type="PANTHER" id="PTHR43547">
    <property type="entry name" value="TWO-COMPONENT HISTIDINE KINASE"/>
    <property type="match status" value="1"/>
</dbReference>
<dbReference type="InterPro" id="IPR036097">
    <property type="entry name" value="HisK_dim/P_sf"/>
</dbReference>
<dbReference type="SUPFAM" id="SSF55874">
    <property type="entry name" value="ATPase domain of HSP90 chaperone/DNA topoisomerase II/histidine kinase"/>
    <property type="match status" value="1"/>
</dbReference>
<dbReference type="SMART" id="SM00388">
    <property type="entry name" value="HisKA"/>
    <property type="match status" value="1"/>
</dbReference>
<feature type="transmembrane region" description="Helical" evidence="4">
    <location>
        <begin position="820"/>
        <end position="837"/>
    </location>
</feature>
<dbReference type="InterPro" id="IPR004358">
    <property type="entry name" value="Sig_transdc_His_kin-like_C"/>
</dbReference>
<dbReference type="Pfam" id="PF00512">
    <property type="entry name" value="HisKA"/>
    <property type="match status" value="1"/>
</dbReference>
<dbReference type="InterPro" id="IPR011123">
    <property type="entry name" value="Y_Y_Y"/>
</dbReference>
<dbReference type="SUPFAM" id="SSF47384">
    <property type="entry name" value="Homodimeric domain of signal transducing histidine kinase"/>
    <property type="match status" value="1"/>
</dbReference>
<dbReference type="Gene3D" id="3.30.565.10">
    <property type="entry name" value="Histidine kinase-like ATPase, C-terminal domain"/>
    <property type="match status" value="1"/>
</dbReference>
<dbReference type="Gene3D" id="2.130.10.10">
    <property type="entry name" value="YVTN repeat-like/Quinoprotein amine dehydrogenase"/>
    <property type="match status" value="3"/>
</dbReference>
<feature type="domain" description="Histidine kinase" evidence="5">
    <location>
        <begin position="893"/>
        <end position="1132"/>
    </location>
</feature>
<dbReference type="RefSeq" id="WP_377481276.1">
    <property type="nucleotide sequence ID" value="NZ_JBHUOX010000002.1"/>
</dbReference>
<dbReference type="InterPro" id="IPR011047">
    <property type="entry name" value="Quinoprotein_ADH-like_sf"/>
</dbReference>
<comment type="catalytic activity">
    <reaction evidence="1">
        <text>ATP + protein L-histidine = ADP + protein N-phospho-L-histidine.</text>
        <dbReference type="EC" id="2.7.13.3"/>
    </reaction>
</comment>
<dbReference type="InterPro" id="IPR005467">
    <property type="entry name" value="His_kinase_dom"/>
</dbReference>
<dbReference type="PANTHER" id="PTHR43547:SF2">
    <property type="entry name" value="HYBRID SIGNAL TRANSDUCTION HISTIDINE KINASE C"/>
    <property type="match status" value="1"/>
</dbReference>
<evidence type="ECO:0000256" key="4">
    <source>
        <dbReference type="SAM" id="Phobius"/>
    </source>
</evidence>
<evidence type="ECO:0000313" key="6">
    <source>
        <dbReference type="EMBL" id="MFD2999511.1"/>
    </source>
</evidence>
<evidence type="ECO:0000256" key="2">
    <source>
        <dbReference type="ARBA" id="ARBA00012438"/>
    </source>
</evidence>
<organism evidence="6 7">
    <name type="scientific">Pontibacter toksunensis</name>
    <dbReference type="NCBI Taxonomy" id="1332631"/>
    <lineage>
        <taxon>Bacteria</taxon>
        <taxon>Pseudomonadati</taxon>
        <taxon>Bacteroidota</taxon>
        <taxon>Cytophagia</taxon>
        <taxon>Cytophagales</taxon>
        <taxon>Hymenobacteraceae</taxon>
        <taxon>Pontibacter</taxon>
    </lineage>
</organism>
<evidence type="ECO:0000256" key="1">
    <source>
        <dbReference type="ARBA" id="ARBA00000085"/>
    </source>
</evidence>
<dbReference type="Pfam" id="PF08450">
    <property type="entry name" value="SGL"/>
    <property type="match status" value="1"/>
</dbReference>
<accession>A0ABW6BQV3</accession>
<dbReference type="Pfam" id="PF07494">
    <property type="entry name" value="Reg_prop"/>
    <property type="match status" value="2"/>
</dbReference>
<keyword evidence="4" id="KW-0812">Transmembrane</keyword>
<dbReference type="PROSITE" id="PS50109">
    <property type="entry name" value="HIS_KIN"/>
    <property type="match status" value="1"/>
</dbReference>
<dbReference type="InterPro" id="IPR013783">
    <property type="entry name" value="Ig-like_fold"/>
</dbReference>
<keyword evidence="7" id="KW-1185">Reference proteome</keyword>
<evidence type="ECO:0000259" key="5">
    <source>
        <dbReference type="PROSITE" id="PS50109"/>
    </source>
</evidence>
<dbReference type="Gene3D" id="1.10.287.130">
    <property type="match status" value="1"/>
</dbReference>
<dbReference type="InterPro" id="IPR011110">
    <property type="entry name" value="Reg_prop"/>
</dbReference>
<evidence type="ECO:0000313" key="7">
    <source>
        <dbReference type="Proteomes" id="UP001597641"/>
    </source>
</evidence>
<dbReference type="SUPFAM" id="SSF63829">
    <property type="entry name" value="Calcium-dependent phosphotriesterase"/>
    <property type="match status" value="3"/>
</dbReference>
<dbReference type="Pfam" id="PF02518">
    <property type="entry name" value="HATPase_c"/>
    <property type="match status" value="1"/>
</dbReference>
<dbReference type="PRINTS" id="PR00344">
    <property type="entry name" value="BCTRLSENSOR"/>
</dbReference>
<dbReference type="Gene3D" id="2.60.40.10">
    <property type="entry name" value="Immunoglobulins"/>
    <property type="match status" value="1"/>
</dbReference>
<dbReference type="InterPro" id="IPR003661">
    <property type="entry name" value="HisK_dim/P_dom"/>
</dbReference>
<keyword evidence="4" id="KW-0472">Membrane</keyword>
<gene>
    <name evidence="6" type="ORF">ACFS7Z_03995</name>
</gene>
<dbReference type="Pfam" id="PF07495">
    <property type="entry name" value="Y_Y_Y"/>
    <property type="match status" value="1"/>
</dbReference>
<sequence>MDYDLRQEVYKTNMQQHIKRILFLFFFIYAETLCSLQAQDLTFVKVPLARDNGVGLIAGIAQDKQGFLWLATHTGLHRYDGYQQVTYTNNRYNNNSLADNRLECIVADSKGVIWMGVWANGLDRFDPKTGKFTHFRYNAQDPRSLSDDLVTALLEDRDGNLWVGTHRGLNLFHPETGTFTRFQHDAANPKSISDNKVRVIYQDRQGAIWVGTGSPWESKPEEGGLNRFDPKTGTFERFMHDPKNPETLAYNWVRAIYEDSRGIFWIGTFGDGLHQMDREKGTFRRFPYDLRHPEKLSRPYIDKEKQNDGINIIHEDHTGAIWIGTYDSGLNRYNPQTGKVTHYRKDSRNAAGLDDNNIWAALSTHEGSLWFGTANGNLFRLDPHRNRVPHEETNSVVYSFFEDPAGFLLLGTSKGLIRKDLKNGRTKRYVHVPTDPKTIGSDTVLSIYKDRKGIYWIGNATGDLNKYNPYTETYTRYQHDEKDLSSLSAGPIYAMLEDSQHNFWVATGFGLDKMDRVNGTFTHHQHDPNNPGSISHNSITSILEDQRGVLWLGTRFAGGINRYSVKSGVSKKYLLGSNIAKIYKDSDNVLWVATESSGIYYYNRSADAFIPFKPELNKNVIHIKDIVEDDQQNLWFTTEHGLLKLNKDRNNVLLLGDSYGVSPKSLSFQAAYKDLQGKLYFGNDNGYYAFYPHQWHPNRHPPLVAFTGLRLFDKELLPGKRSPLKAPVSEVSAIEFDPEQNVFSFDFTGIHFIDPEQNKYLYMLENYDHDWRAAKSERVASYYNVPPGKYKFRVKVASSDNVWAEKAIQVKVKPPFWNTWWAYGFYGVVLLGFVFSFNRSQRQRLIREERHRARERELAQAREISKAYKELKRTQVQLVQQEKLASLGELTAGIAHEIQNPLNFINNFAEVSSELADELQHEFEAGEISEAKAIADTIKQNLDKIKLHGQRADRIVKGMLQHSRTSTGQKEPIDINALADEYMQLSYHGLRAKDKCFNATLQKDFGKGLDKVVVVPQELGRVLLNLYNNAFYAVQQKLKSVGSGYVPKVEVKTSRHGECVEIRIRDNGGGMSDAVKAKVFQPFFTTKPSGHGTGLGLSLSYDIITKGHGGEMSVDSVEGEYTEFIIKLPVTIPAVSEPVTF</sequence>
<dbReference type="InterPro" id="IPR013658">
    <property type="entry name" value="SGL"/>
</dbReference>
<dbReference type="InterPro" id="IPR036890">
    <property type="entry name" value="HATPase_C_sf"/>
</dbReference>
<dbReference type="SMART" id="SM00387">
    <property type="entry name" value="HATPase_c"/>
    <property type="match status" value="1"/>
</dbReference>
<dbReference type="CDD" id="cd00082">
    <property type="entry name" value="HisKA"/>
    <property type="match status" value="1"/>
</dbReference>
<dbReference type="EC" id="2.7.13.3" evidence="2"/>
<evidence type="ECO:0000256" key="3">
    <source>
        <dbReference type="ARBA" id="ARBA00022553"/>
    </source>
</evidence>
<dbReference type="InterPro" id="IPR003594">
    <property type="entry name" value="HATPase_dom"/>
</dbReference>
<dbReference type="InterPro" id="IPR015943">
    <property type="entry name" value="WD40/YVTN_repeat-like_dom_sf"/>
</dbReference>
<keyword evidence="3" id="KW-0597">Phosphoprotein</keyword>
<feature type="transmembrane region" description="Helical" evidence="4">
    <location>
        <begin position="21"/>
        <end position="38"/>
    </location>
</feature>
<keyword evidence="4" id="KW-1133">Transmembrane helix</keyword>
<name>A0ABW6BQV3_9BACT</name>
<comment type="caution">
    <text evidence="6">The sequence shown here is derived from an EMBL/GenBank/DDBJ whole genome shotgun (WGS) entry which is preliminary data.</text>
</comment>
<proteinExistence type="predicted"/>